<comment type="caution">
    <text evidence="7">The sequence shown here is derived from an EMBL/GenBank/DDBJ whole genome shotgun (WGS) entry which is preliminary data.</text>
</comment>
<comment type="caution">
    <text evidence="4">Lacks conserved residue(s) required for the propagation of feature annotation.</text>
</comment>
<feature type="domain" description="RapZ-like N-terminal" evidence="5">
    <location>
        <begin position="4"/>
        <end position="155"/>
    </location>
</feature>
<evidence type="ECO:0000256" key="2">
    <source>
        <dbReference type="ARBA" id="ARBA00022840"/>
    </source>
</evidence>
<keyword evidence="10" id="KW-1185">Reference proteome</keyword>
<keyword evidence="2 4" id="KW-0067">ATP-binding</keyword>
<dbReference type="InterPro" id="IPR005337">
    <property type="entry name" value="RapZ-like"/>
</dbReference>
<dbReference type="HAMAP" id="MF_00636">
    <property type="entry name" value="RapZ_like"/>
    <property type="match status" value="1"/>
</dbReference>
<dbReference type="InterPro" id="IPR053930">
    <property type="entry name" value="RapZ-like_N"/>
</dbReference>
<name>A0AAW4MTM1_9FIRM</name>
<evidence type="ECO:0000313" key="7">
    <source>
        <dbReference type="EMBL" id="MBV3383691.1"/>
    </source>
</evidence>
<dbReference type="NCBIfam" id="NF003828">
    <property type="entry name" value="PRK05416.1"/>
    <property type="match status" value="1"/>
</dbReference>
<protein>
    <submittedName>
        <fullName evidence="7">RNase adapter RapZ</fullName>
    </submittedName>
</protein>
<dbReference type="PANTHER" id="PTHR30448:SF0">
    <property type="entry name" value="RNASE ADAPTER PROTEIN RAPZ"/>
    <property type="match status" value="1"/>
</dbReference>
<dbReference type="EMBL" id="JAHOEL010000116">
    <property type="protein sequence ID" value="MBV3393734.1"/>
    <property type="molecule type" value="Genomic_DNA"/>
</dbReference>
<dbReference type="PANTHER" id="PTHR30448">
    <property type="entry name" value="RNASE ADAPTER PROTEIN RAPZ"/>
    <property type="match status" value="1"/>
</dbReference>
<dbReference type="RefSeq" id="WP_217748328.1">
    <property type="nucleotide sequence ID" value="NZ_JAHOEB010000113.1"/>
</dbReference>
<accession>A0AAW4MTM1</accession>
<evidence type="ECO:0000256" key="3">
    <source>
        <dbReference type="ARBA" id="ARBA00023134"/>
    </source>
</evidence>
<keyword evidence="1 4" id="KW-0547">Nucleotide-binding</keyword>
<evidence type="ECO:0000259" key="6">
    <source>
        <dbReference type="Pfam" id="PF22740"/>
    </source>
</evidence>
<gene>
    <name evidence="7" type="primary">rapZ</name>
    <name evidence="7" type="ORF">KSV97_10820</name>
    <name evidence="8" type="ORF">KSW06_10880</name>
</gene>
<dbReference type="InterPro" id="IPR053931">
    <property type="entry name" value="RapZ_C"/>
</dbReference>
<feature type="binding site" evidence="4">
    <location>
        <begin position="11"/>
        <end position="18"/>
    </location>
    <ligand>
        <name>ATP</name>
        <dbReference type="ChEBI" id="CHEBI:30616"/>
    </ligand>
</feature>
<sequence length="282" mass="32872">MKNVEVVLVTGMSGAGKSTAMAIFENMGYYCIDNYPVALLEQFGDYLLDETLGGKIAMGIYLGDALQAIRELTNMDWINLTVVFLDCENMEILKRYKQTRRSHPMMIMNKANTLYDSIELERQEYEQIKTQADLIIDTTLLKRTALQDRLEASFYHETGEVFRVSFVSFGYKFGIPKDADLLLDVRFLPNPFYIPELRNKTGNDKEVYDYVMEKPETQEFIKKTLSYYDYLLKEYEKEGKMQLIVGIGCTGGQHRSVTLTNFLADHYKKYYKVYKWHRDADH</sequence>
<evidence type="ECO:0000313" key="10">
    <source>
        <dbReference type="Proteomes" id="UP001197492"/>
    </source>
</evidence>
<reference evidence="7 10" key="1">
    <citation type="submission" date="2021-06" db="EMBL/GenBank/DDBJ databases">
        <title>Collection of gut derived symbiotic bacterial strains cultured from healthy donors.</title>
        <authorList>
            <person name="Lin H."/>
            <person name="Littmann E."/>
            <person name="Pamer E.G."/>
        </authorList>
    </citation>
    <scope>NUCLEOTIDE SEQUENCE</scope>
    <source>
        <strain evidence="8 10">MSK.21.70</strain>
        <strain evidence="7">MSK.21.82</strain>
    </source>
</reference>
<dbReference type="AlphaFoldDB" id="A0AAW4MTM1"/>
<dbReference type="PIRSF" id="PIRSF005052">
    <property type="entry name" value="P-loopkin"/>
    <property type="match status" value="1"/>
</dbReference>
<evidence type="ECO:0000256" key="4">
    <source>
        <dbReference type="HAMAP-Rule" id="MF_00636"/>
    </source>
</evidence>
<evidence type="ECO:0000313" key="8">
    <source>
        <dbReference type="EMBL" id="MBV3393734.1"/>
    </source>
</evidence>
<dbReference type="CDD" id="cd01983">
    <property type="entry name" value="SIMIBI"/>
    <property type="match status" value="1"/>
</dbReference>
<dbReference type="Proteomes" id="UP001197492">
    <property type="component" value="Unassembled WGS sequence"/>
</dbReference>
<feature type="domain" description="RapZ C-terminal" evidence="6">
    <location>
        <begin position="163"/>
        <end position="280"/>
    </location>
</feature>
<evidence type="ECO:0000259" key="5">
    <source>
        <dbReference type="Pfam" id="PF03668"/>
    </source>
</evidence>
<dbReference type="Pfam" id="PF03668">
    <property type="entry name" value="RapZ-like_N"/>
    <property type="match status" value="1"/>
</dbReference>
<organism evidence="7 9">
    <name type="scientific">Catenibacterium mitsuokai</name>
    <dbReference type="NCBI Taxonomy" id="100886"/>
    <lineage>
        <taxon>Bacteria</taxon>
        <taxon>Bacillati</taxon>
        <taxon>Bacillota</taxon>
        <taxon>Erysipelotrichia</taxon>
        <taxon>Erysipelotrichales</taxon>
        <taxon>Coprobacillaceae</taxon>
        <taxon>Catenibacterium</taxon>
    </lineage>
</organism>
<dbReference type="Pfam" id="PF22740">
    <property type="entry name" value="PapZ_C"/>
    <property type="match status" value="1"/>
</dbReference>
<dbReference type="Proteomes" id="UP001196408">
    <property type="component" value="Unassembled WGS sequence"/>
</dbReference>
<dbReference type="GeneID" id="301324450"/>
<dbReference type="GO" id="GO:0005525">
    <property type="term" value="F:GTP binding"/>
    <property type="evidence" value="ECO:0007669"/>
    <property type="project" value="UniProtKB-UniRule"/>
</dbReference>
<evidence type="ECO:0000313" key="9">
    <source>
        <dbReference type="Proteomes" id="UP001196408"/>
    </source>
</evidence>
<proteinExistence type="inferred from homology"/>
<keyword evidence="3 4" id="KW-0342">GTP-binding</keyword>
<dbReference type="GO" id="GO:0005524">
    <property type="term" value="F:ATP binding"/>
    <property type="evidence" value="ECO:0007669"/>
    <property type="project" value="UniProtKB-UniRule"/>
</dbReference>
<dbReference type="EMBL" id="JAHOEF010000112">
    <property type="protein sequence ID" value="MBV3383691.1"/>
    <property type="molecule type" value="Genomic_DNA"/>
</dbReference>
<evidence type="ECO:0000256" key="1">
    <source>
        <dbReference type="ARBA" id="ARBA00022741"/>
    </source>
</evidence>